<reference evidence="2 3" key="1">
    <citation type="submission" date="2017-07" db="EMBL/GenBank/DDBJ databases">
        <authorList>
            <person name="Talla V."/>
            <person name="Backstrom N."/>
        </authorList>
    </citation>
    <scope>NUCLEOTIDE SEQUENCE [LARGE SCALE GENOMIC DNA]</scope>
</reference>
<sequence>MFCLIILLVTAIQVVHLADLNCHCGRPSDDTVSMRIVGGRRAEPHSYPWTVAILKNDRMHCGAAGQYTGHGGTSRS</sequence>
<dbReference type="Gene3D" id="2.40.10.10">
    <property type="entry name" value="Trypsin-like serine proteases"/>
    <property type="match status" value="1"/>
</dbReference>
<keyword evidence="1" id="KW-0732">Signal</keyword>
<evidence type="ECO:0008006" key="4">
    <source>
        <dbReference type="Google" id="ProtNLM"/>
    </source>
</evidence>
<dbReference type="AlphaFoldDB" id="A0A5E4PTB8"/>
<dbReference type="InterPro" id="IPR043504">
    <property type="entry name" value="Peptidase_S1_PA_chymotrypsin"/>
</dbReference>
<evidence type="ECO:0000256" key="1">
    <source>
        <dbReference type="SAM" id="SignalP"/>
    </source>
</evidence>
<feature type="signal peptide" evidence="1">
    <location>
        <begin position="1"/>
        <end position="17"/>
    </location>
</feature>
<name>A0A5E4PTB8_9NEOP</name>
<dbReference type="SUPFAM" id="SSF50494">
    <property type="entry name" value="Trypsin-like serine proteases"/>
    <property type="match status" value="1"/>
</dbReference>
<protein>
    <recommendedName>
        <fullName evidence="4">Peptidase S1 domain-containing protein</fullName>
    </recommendedName>
</protein>
<evidence type="ECO:0000313" key="3">
    <source>
        <dbReference type="Proteomes" id="UP000324832"/>
    </source>
</evidence>
<keyword evidence="3" id="KW-1185">Reference proteome</keyword>
<dbReference type="InterPro" id="IPR009003">
    <property type="entry name" value="Peptidase_S1_PA"/>
</dbReference>
<gene>
    <name evidence="2" type="ORF">LSINAPIS_LOCUS1861</name>
</gene>
<feature type="chain" id="PRO_5022884308" description="Peptidase S1 domain-containing protein" evidence="1">
    <location>
        <begin position="18"/>
        <end position="76"/>
    </location>
</feature>
<dbReference type="Proteomes" id="UP000324832">
    <property type="component" value="Unassembled WGS sequence"/>
</dbReference>
<proteinExistence type="predicted"/>
<evidence type="ECO:0000313" key="2">
    <source>
        <dbReference type="EMBL" id="VVC88507.1"/>
    </source>
</evidence>
<accession>A0A5E4PTB8</accession>
<dbReference type="EMBL" id="FZQP02000337">
    <property type="protein sequence ID" value="VVC88507.1"/>
    <property type="molecule type" value="Genomic_DNA"/>
</dbReference>
<organism evidence="2 3">
    <name type="scientific">Leptidea sinapis</name>
    <dbReference type="NCBI Taxonomy" id="189913"/>
    <lineage>
        <taxon>Eukaryota</taxon>
        <taxon>Metazoa</taxon>
        <taxon>Ecdysozoa</taxon>
        <taxon>Arthropoda</taxon>
        <taxon>Hexapoda</taxon>
        <taxon>Insecta</taxon>
        <taxon>Pterygota</taxon>
        <taxon>Neoptera</taxon>
        <taxon>Endopterygota</taxon>
        <taxon>Lepidoptera</taxon>
        <taxon>Glossata</taxon>
        <taxon>Ditrysia</taxon>
        <taxon>Papilionoidea</taxon>
        <taxon>Pieridae</taxon>
        <taxon>Dismorphiinae</taxon>
        <taxon>Leptidea</taxon>
    </lineage>
</organism>